<evidence type="ECO:0000313" key="10">
    <source>
        <dbReference type="EMBL" id="MBH8566669.1"/>
    </source>
</evidence>
<dbReference type="Pfam" id="PF18967">
    <property type="entry name" value="PycTM"/>
    <property type="match status" value="1"/>
</dbReference>
<comment type="caution">
    <text evidence="10">The sequence shown here is derived from an EMBL/GenBank/DDBJ whole genome shotgun (WGS) entry which is preliminary data.</text>
</comment>
<evidence type="ECO:0000259" key="9">
    <source>
        <dbReference type="Pfam" id="PF18967"/>
    </source>
</evidence>
<evidence type="ECO:0000256" key="2">
    <source>
        <dbReference type="ARBA" id="ARBA00022475"/>
    </source>
</evidence>
<evidence type="ECO:0000256" key="3">
    <source>
        <dbReference type="ARBA" id="ARBA00022692"/>
    </source>
</evidence>
<keyword evidence="6" id="KW-0051">Antiviral defense</keyword>
<evidence type="ECO:0000313" key="11">
    <source>
        <dbReference type="Proteomes" id="UP000632766"/>
    </source>
</evidence>
<evidence type="ECO:0000256" key="4">
    <source>
        <dbReference type="ARBA" id="ARBA00022741"/>
    </source>
</evidence>
<dbReference type="RefSeq" id="WP_198128409.1">
    <property type="nucleotide sequence ID" value="NZ_JAECZC010000102.1"/>
</dbReference>
<protein>
    <recommendedName>
        <fullName evidence="9">Pycsar effector protein domain-containing protein</fullName>
    </recommendedName>
</protein>
<keyword evidence="3 8" id="KW-0812">Transmembrane</keyword>
<name>A0A8J7I1N7_9NOST</name>
<organism evidence="10 11">
    <name type="scientific">Amazonocrinis nigriterrae CENA67</name>
    <dbReference type="NCBI Taxonomy" id="2794033"/>
    <lineage>
        <taxon>Bacteria</taxon>
        <taxon>Bacillati</taxon>
        <taxon>Cyanobacteriota</taxon>
        <taxon>Cyanophyceae</taxon>
        <taxon>Nostocales</taxon>
        <taxon>Nostocaceae</taxon>
        <taxon>Amazonocrinis</taxon>
        <taxon>Amazonocrinis nigriterrae</taxon>
    </lineage>
</organism>
<feature type="domain" description="Pycsar effector protein" evidence="9">
    <location>
        <begin position="8"/>
        <end position="182"/>
    </location>
</feature>
<keyword evidence="5 8" id="KW-1133">Transmembrane helix</keyword>
<proteinExistence type="predicted"/>
<evidence type="ECO:0000256" key="5">
    <source>
        <dbReference type="ARBA" id="ARBA00022989"/>
    </source>
</evidence>
<feature type="transmembrane region" description="Helical" evidence="8">
    <location>
        <begin position="58"/>
        <end position="77"/>
    </location>
</feature>
<keyword evidence="4" id="KW-0547">Nucleotide-binding</keyword>
<evidence type="ECO:0000256" key="6">
    <source>
        <dbReference type="ARBA" id="ARBA00023118"/>
    </source>
</evidence>
<dbReference type="EMBL" id="JAECZC010000102">
    <property type="protein sequence ID" value="MBH8566669.1"/>
    <property type="molecule type" value="Genomic_DNA"/>
</dbReference>
<gene>
    <name evidence="10" type="ORF">I8748_31720</name>
</gene>
<feature type="transmembrane region" description="Helical" evidence="8">
    <location>
        <begin position="164"/>
        <end position="187"/>
    </location>
</feature>
<evidence type="ECO:0000256" key="8">
    <source>
        <dbReference type="SAM" id="Phobius"/>
    </source>
</evidence>
<comment type="subcellular location">
    <subcellularLocation>
        <location evidence="1">Cell membrane</location>
    </subcellularLocation>
</comment>
<accession>A0A8J7I1N7</accession>
<feature type="transmembrane region" description="Helical" evidence="8">
    <location>
        <begin position="27"/>
        <end position="46"/>
    </location>
</feature>
<keyword evidence="2" id="KW-1003">Cell membrane</keyword>
<keyword evidence="11" id="KW-1185">Reference proteome</keyword>
<evidence type="ECO:0000256" key="1">
    <source>
        <dbReference type="ARBA" id="ARBA00004236"/>
    </source>
</evidence>
<dbReference type="Proteomes" id="UP000632766">
    <property type="component" value="Unassembled WGS sequence"/>
</dbReference>
<reference evidence="10 11" key="1">
    <citation type="journal article" date="2021" name="Int. J. Syst. Evol. Microbiol.">
        <title>Amazonocrinis nigriterrae gen. nov., sp. nov., Atlanticothrix silvestris gen. nov., sp. nov. and Dendronalium phyllosphericum gen. nov., sp. nov., nostocacean cyanobacteria from Brazilian environments.</title>
        <authorList>
            <person name="Alvarenga D.O."/>
            <person name="Andreote A.P.D."/>
            <person name="Branco L.H.Z."/>
            <person name="Delbaje E."/>
            <person name="Cruz R.B."/>
            <person name="Varani A.M."/>
            <person name="Fiore M.F."/>
        </authorList>
    </citation>
    <scope>NUCLEOTIDE SEQUENCE [LARGE SCALE GENOMIC DNA]</scope>
    <source>
        <strain evidence="10 11">CENA67</strain>
    </source>
</reference>
<keyword evidence="7 8" id="KW-0472">Membrane</keyword>
<dbReference type="InterPro" id="IPR043760">
    <property type="entry name" value="PycTM_dom"/>
</dbReference>
<dbReference type="AlphaFoldDB" id="A0A8J7I1N7"/>
<sequence length="190" mass="21640">MDEVSSKLLVIFQNVNEWLRFAEAKNAVLLAFAGAGMTATITLLATAQNLPNSLRVGLLLTTSLLCICAFLCSLSFLPKTNLERLLLVQTKQAKNSNIQLNNTDNFYYFGHLYKYNPTQLLDMLNKHYFEEKLSIRYKKEYKDIASQITINSEITFIKFQIFTYALYSLIASIIVIPCSIIISLVIYKTL</sequence>
<evidence type="ECO:0000256" key="7">
    <source>
        <dbReference type="ARBA" id="ARBA00023136"/>
    </source>
</evidence>